<protein>
    <submittedName>
        <fullName evidence="3">Uncharacterized protein</fullName>
    </submittedName>
</protein>
<name>Q6YYF7_ORYSJ</name>
<accession>Q6YYF7</accession>
<feature type="region of interest" description="Disordered" evidence="1">
    <location>
        <begin position="23"/>
        <end position="49"/>
    </location>
</feature>
<evidence type="ECO:0000313" key="4">
    <source>
        <dbReference type="Proteomes" id="UP000000763"/>
    </source>
</evidence>
<organism evidence="3 4">
    <name type="scientific">Oryza sativa subsp. japonica</name>
    <name type="common">Rice</name>
    <dbReference type="NCBI Taxonomy" id="39947"/>
    <lineage>
        <taxon>Eukaryota</taxon>
        <taxon>Viridiplantae</taxon>
        <taxon>Streptophyta</taxon>
        <taxon>Embryophyta</taxon>
        <taxon>Tracheophyta</taxon>
        <taxon>Spermatophyta</taxon>
        <taxon>Magnoliopsida</taxon>
        <taxon>Liliopsida</taxon>
        <taxon>Poales</taxon>
        <taxon>Poaceae</taxon>
        <taxon>BOP clade</taxon>
        <taxon>Oryzoideae</taxon>
        <taxon>Oryzeae</taxon>
        <taxon>Oryzinae</taxon>
        <taxon>Oryza</taxon>
        <taxon>Oryza sativa</taxon>
    </lineage>
</organism>
<evidence type="ECO:0000313" key="2">
    <source>
        <dbReference type="EMBL" id="BAD16188.1"/>
    </source>
</evidence>
<reference evidence="4" key="4">
    <citation type="journal article" date="2008" name="Nucleic Acids Res.">
        <title>The rice annotation project database (RAP-DB): 2008 update.</title>
        <authorList>
            <consortium name="The rice annotation project (RAP)"/>
        </authorList>
    </citation>
    <scope>GENOME REANNOTATION</scope>
    <source>
        <strain evidence="4">cv. Nipponbare</strain>
    </source>
</reference>
<dbReference type="EMBL" id="AP005611">
    <property type="protein sequence ID" value="BAD16271.1"/>
    <property type="molecule type" value="Genomic_DNA"/>
</dbReference>
<proteinExistence type="predicted"/>
<dbReference type="Proteomes" id="UP000000763">
    <property type="component" value="Chromosome 2"/>
</dbReference>
<dbReference type="EMBL" id="AP005469">
    <property type="protein sequence ID" value="BAD16188.1"/>
    <property type="molecule type" value="Genomic_DNA"/>
</dbReference>
<gene>
    <name evidence="2" type="ORF">OSJNBa0040I22.6</name>
    <name evidence="3" type="ORF">OSJNBa0051E21.42</name>
</gene>
<reference evidence="4" key="3">
    <citation type="journal article" date="2005" name="Nature">
        <title>The map-based sequence of the rice genome.</title>
        <authorList>
            <consortium name="International rice genome sequencing project (IRGSP)"/>
            <person name="Matsumoto T."/>
            <person name="Wu J."/>
            <person name="Kanamori H."/>
            <person name="Katayose Y."/>
            <person name="Fujisawa M."/>
            <person name="Namiki N."/>
            <person name="Mizuno H."/>
            <person name="Yamamoto K."/>
            <person name="Antonio B.A."/>
            <person name="Baba T."/>
            <person name="Sakata K."/>
            <person name="Nagamura Y."/>
            <person name="Aoki H."/>
            <person name="Arikawa K."/>
            <person name="Arita K."/>
            <person name="Bito T."/>
            <person name="Chiden Y."/>
            <person name="Fujitsuka N."/>
            <person name="Fukunaka R."/>
            <person name="Hamada M."/>
            <person name="Harada C."/>
            <person name="Hayashi A."/>
            <person name="Hijishita S."/>
            <person name="Honda M."/>
            <person name="Hosokawa S."/>
            <person name="Ichikawa Y."/>
            <person name="Idonuma A."/>
            <person name="Iijima M."/>
            <person name="Ikeda M."/>
            <person name="Ikeno M."/>
            <person name="Ito K."/>
            <person name="Ito S."/>
            <person name="Ito T."/>
            <person name="Ito Y."/>
            <person name="Ito Y."/>
            <person name="Iwabuchi A."/>
            <person name="Kamiya K."/>
            <person name="Karasawa W."/>
            <person name="Kurita K."/>
            <person name="Katagiri S."/>
            <person name="Kikuta A."/>
            <person name="Kobayashi H."/>
            <person name="Kobayashi N."/>
            <person name="Machita K."/>
            <person name="Maehara T."/>
            <person name="Masukawa M."/>
            <person name="Mizubayashi T."/>
            <person name="Mukai Y."/>
            <person name="Nagasaki H."/>
            <person name="Nagata Y."/>
            <person name="Naito S."/>
            <person name="Nakashima M."/>
            <person name="Nakama Y."/>
            <person name="Nakamichi Y."/>
            <person name="Nakamura M."/>
            <person name="Meguro A."/>
            <person name="Negishi M."/>
            <person name="Ohta I."/>
            <person name="Ohta T."/>
            <person name="Okamoto M."/>
            <person name="Ono N."/>
            <person name="Saji S."/>
            <person name="Sakaguchi M."/>
            <person name="Sakai K."/>
            <person name="Shibata M."/>
            <person name="Shimokawa T."/>
            <person name="Song J."/>
            <person name="Takazaki Y."/>
            <person name="Terasawa K."/>
            <person name="Tsugane M."/>
            <person name="Tsuji K."/>
            <person name="Ueda S."/>
            <person name="Waki K."/>
            <person name="Yamagata H."/>
            <person name="Yamamoto M."/>
            <person name="Yamamoto S."/>
            <person name="Yamane H."/>
            <person name="Yoshiki S."/>
            <person name="Yoshihara R."/>
            <person name="Yukawa K."/>
            <person name="Zhong H."/>
            <person name="Yano M."/>
            <person name="Yuan Q."/>
            <person name="Ouyang S."/>
            <person name="Liu J."/>
            <person name="Jones K.M."/>
            <person name="Gansberger K."/>
            <person name="Moffat K."/>
            <person name="Hill J."/>
            <person name="Bera J."/>
            <person name="Fadrosh D."/>
            <person name="Jin S."/>
            <person name="Johri S."/>
            <person name="Kim M."/>
            <person name="Overton L."/>
            <person name="Reardon M."/>
            <person name="Tsitrin T."/>
            <person name="Vuong H."/>
            <person name="Weaver B."/>
            <person name="Ciecko A."/>
            <person name="Tallon L."/>
            <person name="Jackson J."/>
            <person name="Pai G."/>
            <person name="Aken S.V."/>
            <person name="Utterback T."/>
            <person name="Reidmuller S."/>
            <person name="Feldblyum T."/>
            <person name="Hsiao J."/>
            <person name="Zismann V."/>
            <person name="Iobst S."/>
            <person name="de Vazeille A.R."/>
            <person name="Buell C.R."/>
            <person name="Ying K."/>
            <person name="Li Y."/>
            <person name="Lu T."/>
            <person name="Huang Y."/>
            <person name="Zhao Q."/>
            <person name="Feng Q."/>
            <person name="Zhang L."/>
            <person name="Zhu J."/>
            <person name="Weng Q."/>
            <person name="Mu J."/>
            <person name="Lu Y."/>
            <person name="Fan D."/>
            <person name="Liu Y."/>
            <person name="Guan J."/>
            <person name="Zhang Y."/>
            <person name="Yu S."/>
            <person name="Liu X."/>
            <person name="Zhang Y."/>
            <person name="Hong G."/>
            <person name="Han B."/>
            <person name="Choisne N."/>
            <person name="Demange N."/>
            <person name="Orjeda G."/>
            <person name="Samain S."/>
            <person name="Cattolico L."/>
            <person name="Pelletier E."/>
            <person name="Couloux A."/>
            <person name="Segurens B."/>
            <person name="Wincker P."/>
            <person name="D'Hont A."/>
            <person name="Scarpelli C."/>
            <person name="Weissenbach J."/>
            <person name="Salanoubat M."/>
            <person name="Quetier F."/>
            <person name="Yu Y."/>
            <person name="Kim H.R."/>
            <person name="Rambo T."/>
            <person name="Currie J."/>
            <person name="Collura K."/>
            <person name="Luo M."/>
            <person name="Yang T."/>
            <person name="Ammiraju J.S.S."/>
            <person name="Engler F."/>
            <person name="Soderlund C."/>
            <person name="Wing R.A."/>
            <person name="Palmer L.E."/>
            <person name="de la Bastide M."/>
            <person name="Spiegel L."/>
            <person name="Nascimento L."/>
            <person name="Zutavern T."/>
            <person name="O'Shaughnessy A."/>
            <person name="Dike S."/>
            <person name="Dedhia N."/>
            <person name="Preston R."/>
            <person name="Balija V."/>
            <person name="McCombie W.R."/>
            <person name="Chow T."/>
            <person name="Chen H."/>
            <person name="Chung M."/>
            <person name="Chen C."/>
            <person name="Shaw J."/>
            <person name="Wu H."/>
            <person name="Hsiao K."/>
            <person name="Chao Y."/>
            <person name="Chu M."/>
            <person name="Cheng C."/>
            <person name="Hour A."/>
            <person name="Lee P."/>
            <person name="Lin S."/>
            <person name="Lin Y."/>
            <person name="Liou J."/>
            <person name="Liu S."/>
            <person name="Hsing Y."/>
            <person name="Raghuvanshi S."/>
            <person name="Mohanty A."/>
            <person name="Bharti A.K."/>
            <person name="Gaur A."/>
            <person name="Gupta V."/>
            <person name="Kumar D."/>
            <person name="Ravi V."/>
            <person name="Vij S."/>
            <person name="Kapur A."/>
            <person name="Khurana P."/>
            <person name="Khurana P."/>
            <person name="Khurana J.P."/>
            <person name="Tyagi A.K."/>
            <person name="Gaikwad K."/>
            <person name="Singh A."/>
            <person name="Dalal V."/>
            <person name="Srivastava S."/>
            <person name="Dixit A."/>
            <person name="Pal A.K."/>
            <person name="Ghazi I.A."/>
            <person name="Yadav M."/>
            <person name="Pandit A."/>
            <person name="Bhargava A."/>
            <person name="Sureshbabu K."/>
            <person name="Batra K."/>
            <person name="Sharma T.R."/>
            <person name="Mohapatra T."/>
            <person name="Singh N.K."/>
            <person name="Messing J."/>
            <person name="Nelson A.B."/>
            <person name="Fuks G."/>
            <person name="Kavchok S."/>
            <person name="Keizer G."/>
            <person name="Linton E."/>
            <person name="Llaca V."/>
            <person name="Song R."/>
            <person name="Tanyolac B."/>
            <person name="Young S."/>
            <person name="Ho-Il K."/>
            <person name="Hahn J.H."/>
            <person name="Sangsakoo G."/>
            <person name="Vanavichit A."/>
            <person name="de Mattos Luiz.A.T."/>
            <person name="Zimmer P.D."/>
            <person name="Malone G."/>
            <person name="Dellagostin O."/>
            <person name="de Oliveira A.C."/>
            <person name="Bevan M."/>
            <person name="Bancroft I."/>
            <person name="Minx P."/>
            <person name="Cordum H."/>
            <person name="Wilson R."/>
            <person name="Cheng Z."/>
            <person name="Jin W."/>
            <person name="Jiang J."/>
            <person name="Leong S.A."/>
            <person name="Iwama H."/>
            <person name="Gojobori T."/>
            <person name="Itoh T."/>
            <person name="Niimura Y."/>
            <person name="Fujii Y."/>
            <person name="Habara T."/>
            <person name="Sakai H."/>
            <person name="Sato Y."/>
            <person name="Wilson G."/>
            <person name="Kumar K."/>
            <person name="McCouch S."/>
            <person name="Juretic N."/>
            <person name="Hoen D."/>
            <person name="Wright S."/>
            <person name="Bruskiewich R."/>
            <person name="Bureau T."/>
            <person name="Miyao A."/>
            <person name="Hirochika H."/>
            <person name="Nishikawa T."/>
            <person name="Kadowaki K."/>
            <person name="Sugiura M."/>
            <person name="Burr B."/>
            <person name="Sasaki T."/>
        </authorList>
    </citation>
    <scope>NUCLEOTIDE SEQUENCE [LARGE SCALE GENOMIC DNA]</scope>
    <source>
        <strain evidence="4">cv. Nipponbare</strain>
    </source>
</reference>
<evidence type="ECO:0000256" key="1">
    <source>
        <dbReference type="SAM" id="MobiDB-lite"/>
    </source>
</evidence>
<reference evidence="3" key="2">
    <citation type="submission" date="2002-08" db="EMBL/GenBank/DDBJ databases">
        <title>Oryza sativa nipponbare(GA3) genomic DNA, chromosome 2, BAC clone:OSJNBa0051E21.</title>
        <authorList>
            <person name="Sasaki T."/>
            <person name="Matsumoto T."/>
            <person name="Katayose Y."/>
        </authorList>
    </citation>
    <scope>NUCLEOTIDE SEQUENCE</scope>
</reference>
<sequence length="183" mass="19594">MASADDLLHTGWRADFSTIATSKGQYGGASSSSVAQRRRRQSATTRAGTGIVVVHRPRPRPCQPRRRPFTVATIIVVHRPCRARLATASSTARVAHSPVEHADEGAHVLVLLIFLPTTTTTTDAAHPLPIPAIHMDLHPDLVVGTGVDGERVLLAQVDGHRRQGASPPPLSRCVATQFHVAPL</sequence>
<evidence type="ECO:0000313" key="3">
    <source>
        <dbReference type="EMBL" id="BAD16271.1"/>
    </source>
</evidence>
<reference evidence="2" key="1">
    <citation type="submission" date="2002-06" db="EMBL/GenBank/DDBJ databases">
        <title>Oryza sativa nipponbare(GA3) genomic DNA, chromosome 2, BAC clone:OSJNBa0040I22.</title>
        <authorList>
            <person name="Sasaki T."/>
            <person name="Matsumoto T."/>
            <person name="Katayose Y."/>
        </authorList>
    </citation>
    <scope>NUCLEOTIDE SEQUENCE</scope>
</reference>
<dbReference type="AlphaFoldDB" id="Q6YYF7"/>